<keyword evidence="2" id="KW-1185">Reference proteome</keyword>
<evidence type="ECO:0000313" key="1">
    <source>
        <dbReference type="EMBL" id="KAE8240260.1"/>
    </source>
</evidence>
<accession>A0A177T4B9</accession>
<evidence type="ECO:0000313" key="2">
    <source>
        <dbReference type="Proteomes" id="UP000077521"/>
    </source>
</evidence>
<comment type="caution">
    <text evidence="1">The sequence shown here is derived from an EMBL/GenBank/DDBJ whole genome shotgun (WGS) entry which is preliminary data.</text>
</comment>
<protein>
    <submittedName>
        <fullName evidence="1">Uncharacterized protein</fullName>
    </submittedName>
</protein>
<reference evidence="1" key="2">
    <citation type="journal article" date="2019" name="IMA Fungus">
        <title>Genome sequencing and comparison of five Tilletia species to identify candidate genes for the detection of regulated species infecting wheat.</title>
        <authorList>
            <person name="Nguyen H.D.T."/>
            <person name="Sultana T."/>
            <person name="Kesanakurti P."/>
            <person name="Hambleton S."/>
        </authorList>
    </citation>
    <scope>NUCLEOTIDE SEQUENCE</scope>
    <source>
        <strain evidence="1">DAOMC 236416</strain>
    </source>
</reference>
<name>A0A177T4B9_9BASI</name>
<proteinExistence type="predicted"/>
<gene>
    <name evidence="1" type="ORF">A4X13_0g7881</name>
</gene>
<reference evidence="1" key="1">
    <citation type="submission" date="2016-04" db="EMBL/GenBank/DDBJ databases">
        <authorList>
            <person name="Nguyen H.D."/>
            <person name="Samba Siva P."/>
            <person name="Cullis J."/>
            <person name="Levesque C.A."/>
            <person name="Hambleton S."/>
        </authorList>
    </citation>
    <scope>NUCLEOTIDE SEQUENCE</scope>
    <source>
        <strain evidence="1">DAOMC 236416</strain>
    </source>
</reference>
<dbReference type="Proteomes" id="UP000077521">
    <property type="component" value="Unassembled WGS sequence"/>
</dbReference>
<dbReference type="EMBL" id="LWDF02001124">
    <property type="protein sequence ID" value="KAE8240260.1"/>
    <property type="molecule type" value="Genomic_DNA"/>
</dbReference>
<dbReference type="AlphaFoldDB" id="A0A177T4B9"/>
<organism evidence="1 2">
    <name type="scientific">Tilletia indica</name>
    <dbReference type="NCBI Taxonomy" id="43049"/>
    <lineage>
        <taxon>Eukaryota</taxon>
        <taxon>Fungi</taxon>
        <taxon>Dikarya</taxon>
        <taxon>Basidiomycota</taxon>
        <taxon>Ustilaginomycotina</taxon>
        <taxon>Exobasidiomycetes</taxon>
        <taxon>Tilletiales</taxon>
        <taxon>Tilletiaceae</taxon>
        <taxon>Tilletia</taxon>
    </lineage>
</organism>
<sequence length="339" mass="37979">MITAAEQKASAASAREALTAGVFGARLTDAHWALITQLSDVRSQDAYDVATATLDRINKGLSMALPKLWVHQTVPVADVGDFHTGASFPLEHLAQVYALNKARCPDSDYAVHFGLLRMEAVKAGWVDTSTQAEIIFVDPLDDDVALRTLEHDLATFTENIYQVRTLAYLIPLIAEHCFRTQGHYWRTDKAEAFRYWVPLHACLEHSPRFNLPPELLYYEALHWTGPARQMQVLLAQLQLSRLPDALKTMASDTPASMADLICTARYIKALNSDIQKDKFSKCPAFDKFDLIKSVAAAVEKDPFKYHQLHFFYGVGPPTKDELTALRDATKAAVKVRSWM</sequence>